<dbReference type="PANTHER" id="PTHR12526:SF618">
    <property type="entry name" value="GLYCOSYLTRANSFERASE, FAMILY 4"/>
    <property type="match status" value="1"/>
</dbReference>
<dbReference type="Gene3D" id="3.40.50.2000">
    <property type="entry name" value="Glycogen Phosphorylase B"/>
    <property type="match status" value="2"/>
</dbReference>
<proteinExistence type="predicted"/>
<dbReference type="Proteomes" id="UP000034961">
    <property type="component" value="Unassembled WGS sequence"/>
</dbReference>
<evidence type="ECO:0000259" key="1">
    <source>
        <dbReference type="Pfam" id="PF00534"/>
    </source>
</evidence>
<comment type="caution">
    <text evidence="3">The sequence shown here is derived from an EMBL/GenBank/DDBJ whole genome shotgun (WGS) entry which is preliminary data.</text>
</comment>
<dbReference type="Pfam" id="PF13439">
    <property type="entry name" value="Glyco_transf_4"/>
    <property type="match status" value="1"/>
</dbReference>
<evidence type="ECO:0000313" key="3">
    <source>
        <dbReference type="EMBL" id="KKR94906.1"/>
    </source>
</evidence>
<dbReference type="Pfam" id="PF00534">
    <property type="entry name" value="Glycos_transf_1"/>
    <property type="match status" value="1"/>
</dbReference>
<dbReference type="GO" id="GO:0016757">
    <property type="term" value="F:glycosyltransferase activity"/>
    <property type="evidence" value="ECO:0007669"/>
    <property type="project" value="InterPro"/>
</dbReference>
<reference evidence="3 4" key="1">
    <citation type="journal article" date="2015" name="Nature">
        <title>rRNA introns, odd ribosomes, and small enigmatic genomes across a large radiation of phyla.</title>
        <authorList>
            <person name="Brown C.T."/>
            <person name="Hug L.A."/>
            <person name="Thomas B.C."/>
            <person name="Sharon I."/>
            <person name="Castelle C.J."/>
            <person name="Singh A."/>
            <person name="Wilkins M.J."/>
            <person name="Williams K.H."/>
            <person name="Banfield J.F."/>
        </authorList>
    </citation>
    <scope>NUCLEOTIDE SEQUENCE [LARGE SCALE GENOMIC DNA]</scope>
</reference>
<evidence type="ECO:0000259" key="2">
    <source>
        <dbReference type="Pfam" id="PF13439"/>
    </source>
</evidence>
<gene>
    <name evidence="3" type="ORF">UU41_C0002G0027</name>
</gene>
<protein>
    <submittedName>
        <fullName evidence="3">Glycosyl transferase group 1</fullName>
    </submittedName>
</protein>
<feature type="domain" description="Glycosyltransferase subfamily 4-like N-terminal" evidence="2">
    <location>
        <begin position="17"/>
        <end position="174"/>
    </location>
</feature>
<dbReference type="EMBL" id="LCAN01000002">
    <property type="protein sequence ID" value="KKR94906.1"/>
    <property type="molecule type" value="Genomic_DNA"/>
</dbReference>
<name>A0A0G0V5A4_9BACT</name>
<feature type="domain" description="Glycosyl transferase family 1" evidence="1">
    <location>
        <begin position="186"/>
        <end position="341"/>
    </location>
</feature>
<evidence type="ECO:0000313" key="4">
    <source>
        <dbReference type="Proteomes" id="UP000034961"/>
    </source>
</evidence>
<dbReference type="InterPro" id="IPR028098">
    <property type="entry name" value="Glyco_trans_4-like_N"/>
</dbReference>
<keyword evidence="3" id="KW-0808">Transferase</keyword>
<sequence length="364" mass="41484">MNILILNWRDIHNPLAGGAEIATHEHAKGWISAGHHIVQLSSQFPGGKNSETIDGVKIRRMGNHYSFHIRAIITYLQNYTSAFDLIIDEFHFLPYFTPLYAKTKILGYIHEVAKELWFSNLFFPANRIGYLLEPHIIRLYKHIPFMVVSKSTKDDLINNGIPQKHIHIIPNGVSIVSSQKEKRSIPHFLFLGRLAPDKGIEDAIYVYALIQKEFPDSKLNIAGSAENTEYSDYLHSLVSRLQLSSSVLFHGEVTEQKKFDLLRESWVLIHPSIREGWGLTAIEAASQGTPTVGYDISGLRDSVRHNKTGILVPDRNPEHLAQATIDLILDTKRYSQMEKRACIWSKEFSWKKSVAQSLHLIEQL</sequence>
<dbReference type="PANTHER" id="PTHR12526">
    <property type="entry name" value="GLYCOSYLTRANSFERASE"/>
    <property type="match status" value="1"/>
</dbReference>
<dbReference type="AlphaFoldDB" id="A0A0G0V5A4"/>
<accession>A0A0G0V5A4</accession>
<organism evidence="3 4">
    <name type="scientific">Candidatus Roizmanbacteria bacterium GW2011_GWA1_41_13</name>
    <dbReference type="NCBI Taxonomy" id="1618474"/>
    <lineage>
        <taxon>Bacteria</taxon>
        <taxon>Candidatus Roizmaniibacteriota</taxon>
    </lineage>
</organism>
<dbReference type="InterPro" id="IPR001296">
    <property type="entry name" value="Glyco_trans_1"/>
</dbReference>
<dbReference type="SUPFAM" id="SSF53756">
    <property type="entry name" value="UDP-Glycosyltransferase/glycogen phosphorylase"/>
    <property type="match status" value="1"/>
</dbReference>
<dbReference type="CDD" id="cd03801">
    <property type="entry name" value="GT4_PimA-like"/>
    <property type="match status" value="1"/>
</dbReference>